<proteinExistence type="predicted"/>
<accession>A0A0M4S418</accession>
<reference evidence="1 2" key="1">
    <citation type="submission" date="2015-08" db="EMBL/GenBank/DDBJ databases">
        <authorList>
            <person name="Barekzi N."/>
            <person name="Doss J.H."/>
            <person name="Bluford J."/>
            <person name="Fizer S."/>
            <person name="Garofalo A.E."/>
            <person name="Gasalao M.B."/>
            <person name="Griffin J."/>
            <person name="Henderson C.M."/>
            <person name="Hyre A.N."/>
            <person name="Irons L.B."/>
            <person name="Jafree E."/>
            <person name="Kanda K."/>
            <person name="Matthews D."/>
            <person name="Mclaren B."/>
            <person name="Moriarty A."/>
            <person name="Northam N."/>
            <person name="Ryan M."/>
            <person name="Smith D.E."/>
            <person name="Vanselow D."/>
            <person name="Welch J."/>
            <person name="Gauthier D."/>
            <person name="Anders K.R."/>
            <person name="Bradley K.W."/>
            <person name="Asai D.J."/>
            <person name="Bowman C.A."/>
            <person name="Russell D.A."/>
            <person name="Pope W.H."/>
            <person name="Jacobs-Sera D."/>
            <person name="Hendrix R.W."/>
            <person name="Hatfull G.F."/>
        </authorList>
    </citation>
    <scope>NUCLEOTIDE SEQUENCE [LARGE SCALE GENOMIC DNA]</scope>
</reference>
<dbReference type="Proteomes" id="UP000221469">
    <property type="component" value="Segment"/>
</dbReference>
<name>A0A0M4S418_9CAUD</name>
<organism evidence="1 2">
    <name type="scientific">Mycobacterium phage Bricole</name>
    <dbReference type="NCBI Taxonomy" id="1718601"/>
    <lineage>
        <taxon>Viruses</taxon>
        <taxon>Duplodnaviria</taxon>
        <taxon>Heunggongvirae</taxon>
        <taxon>Uroviricota</taxon>
        <taxon>Caudoviricetes</taxon>
        <taxon>Vilmaviridae</taxon>
        <taxon>Mclasvirinae</taxon>
        <taxon>Bongovirus</taxon>
        <taxon>Bongovirus bongo</taxon>
    </lineage>
</organism>
<evidence type="ECO:0000313" key="1">
    <source>
        <dbReference type="EMBL" id="ALF00602.1"/>
    </source>
</evidence>
<dbReference type="EMBL" id="KT591491">
    <property type="protein sequence ID" value="ALF00602.1"/>
    <property type="molecule type" value="Genomic_DNA"/>
</dbReference>
<sequence length="91" mass="10939">MTPQTANEVIERLNRNLKTKTQLEAVTEEDLENAPEITVETAEEAARKDKFHRVPNRQMRRDMLRLVGEVKSNRPRIRRRVYRVRKYYEAK</sequence>
<evidence type="ECO:0000313" key="2">
    <source>
        <dbReference type="Proteomes" id="UP000221469"/>
    </source>
</evidence>
<gene>
    <name evidence="1" type="ORF">SEA_BRICOLE_74</name>
</gene>
<protein>
    <submittedName>
        <fullName evidence="1">Uncharacterized protein</fullName>
    </submittedName>
</protein>